<dbReference type="EMBL" id="MT141553">
    <property type="protein sequence ID" value="QJA66316.1"/>
    <property type="molecule type" value="Genomic_DNA"/>
</dbReference>
<organism evidence="1">
    <name type="scientific">viral metagenome</name>
    <dbReference type="NCBI Taxonomy" id="1070528"/>
    <lineage>
        <taxon>unclassified sequences</taxon>
        <taxon>metagenomes</taxon>
        <taxon>organismal metagenomes</taxon>
    </lineage>
</organism>
<dbReference type="Gene3D" id="3.30.2000.20">
    <property type="match status" value="1"/>
</dbReference>
<dbReference type="AlphaFoldDB" id="A0A6M3J8S6"/>
<dbReference type="EMBL" id="MT141812">
    <property type="protein sequence ID" value="QJA70683.1"/>
    <property type="molecule type" value="Genomic_DNA"/>
</dbReference>
<proteinExistence type="predicted"/>
<protein>
    <submittedName>
        <fullName evidence="1">Uncharacterized protein</fullName>
    </submittedName>
</protein>
<accession>A0A6M3J8S6</accession>
<sequence>MTVTTYADLEDTIRARFVAQITAGGDGGAAIPTHVPNLGWFSDATTEIAQPDSGLRAEINLLHGEAYQAEVGVPSTTRRTGVLVVTLSVDADLGENELLDAVVRVVAAFRKQSVGGVTYRVPYPTGRRREGSAWRTNVNCPWMSDVVE</sequence>
<name>A0A6M3J8S6_9ZZZZ</name>
<reference evidence="1" key="1">
    <citation type="submission" date="2020-03" db="EMBL/GenBank/DDBJ databases">
        <title>The deep terrestrial virosphere.</title>
        <authorList>
            <person name="Holmfeldt K."/>
            <person name="Nilsson E."/>
            <person name="Simone D."/>
            <person name="Lopez-Fernandez M."/>
            <person name="Wu X."/>
            <person name="de Brujin I."/>
            <person name="Lundin D."/>
            <person name="Andersson A."/>
            <person name="Bertilsson S."/>
            <person name="Dopson M."/>
        </authorList>
    </citation>
    <scope>NUCLEOTIDE SEQUENCE</scope>
    <source>
        <strain evidence="2">MM415A03599</strain>
        <strain evidence="1">MM415B00355</strain>
    </source>
</reference>
<evidence type="ECO:0000313" key="1">
    <source>
        <dbReference type="EMBL" id="QJA66316.1"/>
    </source>
</evidence>
<evidence type="ECO:0000313" key="2">
    <source>
        <dbReference type="EMBL" id="QJA70683.1"/>
    </source>
</evidence>
<gene>
    <name evidence="2" type="ORF">MM415A03599_0007</name>
    <name evidence="1" type="ORF">MM415B00355_0016</name>
</gene>